<comment type="caution">
    <text evidence="7">The sequence shown here is derived from an EMBL/GenBank/DDBJ whole genome shotgun (WGS) entry which is preliminary data.</text>
</comment>
<keyword evidence="2" id="KW-1003">Cell membrane</keyword>
<organism evidence="7 8">
    <name type="scientific">Stieleria varia</name>
    <dbReference type="NCBI Taxonomy" id="2528005"/>
    <lineage>
        <taxon>Bacteria</taxon>
        <taxon>Pseudomonadati</taxon>
        <taxon>Planctomycetota</taxon>
        <taxon>Planctomycetia</taxon>
        <taxon>Pirellulales</taxon>
        <taxon>Pirellulaceae</taxon>
        <taxon>Stieleria</taxon>
    </lineage>
</organism>
<reference evidence="7 8" key="1">
    <citation type="submission" date="2019-02" db="EMBL/GenBank/DDBJ databases">
        <title>Deep-cultivation of Planctomycetes and their phenomic and genomic characterization uncovers novel biology.</title>
        <authorList>
            <person name="Wiegand S."/>
            <person name="Jogler M."/>
            <person name="Boedeker C."/>
            <person name="Pinto D."/>
            <person name="Vollmers J."/>
            <person name="Rivas-Marin E."/>
            <person name="Kohn T."/>
            <person name="Peeters S.H."/>
            <person name="Heuer A."/>
            <person name="Rast P."/>
            <person name="Oberbeckmann S."/>
            <person name="Bunk B."/>
            <person name="Jeske O."/>
            <person name="Meyerdierks A."/>
            <person name="Storesund J.E."/>
            <person name="Kallscheuer N."/>
            <person name="Luecker S."/>
            <person name="Lage O.M."/>
            <person name="Pohl T."/>
            <person name="Merkel B.J."/>
            <person name="Hornburger P."/>
            <person name="Mueller R.-W."/>
            <person name="Bruemmer F."/>
            <person name="Labrenz M."/>
            <person name="Spormann A.M."/>
            <person name="Op Den Camp H."/>
            <person name="Overmann J."/>
            <person name="Amann R."/>
            <person name="Jetten M.S.M."/>
            <person name="Mascher T."/>
            <person name="Medema M.H."/>
            <person name="Devos D.P."/>
            <person name="Kaster A.-K."/>
            <person name="Ovreas L."/>
            <person name="Rohde M."/>
            <person name="Galperin M.Y."/>
            <person name="Jogler C."/>
        </authorList>
    </citation>
    <scope>NUCLEOTIDE SEQUENCE [LARGE SCALE GENOMIC DNA]</scope>
    <source>
        <strain evidence="7 8">Pla52n</strain>
    </source>
</reference>
<protein>
    <submittedName>
        <fullName evidence="7">Prenyltransferase</fullName>
    </submittedName>
</protein>
<gene>
    <name evidence="7" type="ORF">Pla52n_06970</name>
</gene>
<sequence length="320" mass="33753">MSQRLLHWAQLVRLPNVFTVLADVSAAFLLVAGTHQPVTRFACVLLAGVSLYWAGMILNDLFDLERDRAQRPKRPLASGAISPQAARIAGWGLLILGVVLAAASGKIPYENASGDAAPDTWLPAAIGCALAIAIVLYDGPLKSTPFAPATMGVCRVLSFLLGASPMLLAVPGQPLIPKFILGVAFGFGVYIMGITTMARDEATGGNKINLRTGLMSIVMGVVLLAFAPGLARHPGAFKMFPGSLFPVLIGLIGFPVIIRAIRVQFDSDPLKIQNTIRAGVLSIIPFAAVYAMIGAGRFYGLAVFALVIPAILLAARLRVT</sequence>
<keyword evidence="3 6" id="KW-0812">Transmembrane</keyword>
<dbReference type="Proteomes" id="UP000320176">
    <property type="component" value="Unassembled WGS sequence"/>
</dbReference>
<comment type="subcellular location">
    <subcellularLocation>
        <location evidence="1">Membrane</location>
        <topology evidence="1">Multi-pass membrane protein</topology>
    </subcellularLocation>
</comment>
<evidence type="ECO:0000256" key="6">
    <source>
        <dbReference type="SAM" id="Phobius"/>
    </source>
</evidence>
<feature type="transmembrane region" description="Helical" evidence="6">
    <location>
        <begin position="243"/>
        <end position="262"/>
    </location>
</feature>
<dbReference type="Gene3D" id="1.10.357.140">
    <property type="entry name" value="UbiA prenyltransferase"/>
    <property type="match status" value="1"/>
</dbReference>
<feature type="transmembrane region" description="Helical" evidence="6">
    <location>
        <begin position="210"/>
        <end position="231"/>
    </location>
</feature>
<feature type="transmembrane region" description="Helical" evidence="6">
    <location>
        <begin position="85"/>
        <end position="109"/>
    </location>
</feature>
<name>A0A5C6B729_9BACT</name>
<evidence type="ECO:0000313" key="7">
    <source>
        <dbReference type="EMBL" id="TWU08115.1"/>
    </source>
</evidence>
<evidence type="ECO:0000256" key="3">
    <source>
        <dbReference type="ARBA" id="ARBA00022692"/>
    </source>
</evidence>
<feature type="transmembrane region" description="Helical" evidence="6">
    <location>
        <begin position="299"/>
        <end position="317"/>
    </location>
</feature>
<dbReference type="GO" id="GO:0016765">
    <property type="term" value="F:transferase activity, transferring alkyl or aryl (other than methyl) groups"/>
    <property type="evidence" value="ECO:0007669"/>
    <property type="project" value="InterPro"/>
</dbReference>
<dbReference type="Pfam" id="PF01040">
    <property type="entry name" value="UbiA"/>
    <property type="match status" value="1"/>
</dbReference>
<feature type="transmembrane region" description="Helical" evidence="6">
    <location>
        <begin position="38"/>
        <end position="64"/>
    </location>
</feature>
<dbReference type="GO" id="GO:0016020">
    <property type="term" value="C:membrane"/>
    <property type="evidence" value="ECO:0007669"/>
    <property type="project" value="UniProtKB-SubCell"/>
</dbReference>
<evidence type="ECO:0000256" key="4">
    <source>
        <dbReference type="ARBA" id="ARBA00022989"/>
    </source>
</evidence>
<feature type="transmembrane region" description="Helical" evidence="6">
    <location>
        <begin position="12"/>
        <end position="32"/>
    </location>
</feature>
<keyword evidence="7" id="KW-0808">Transferase</keyword>
<dbReference type="PANTHER" id="PTHR42723">
    <property type="entry name" value="CHLOROPHYLL SYNTHASE"/>
    <property type="match status" value="1"/>
</dbReference>
<dbReference type="RefSeq" id="WP_146518216.1">
    <property type="nucleotide sequence ID" value="NZ_CP151726.1"/>
</dbReference>
<dbReference type="InterPro" id="IPR044878">
    <property type="entry name" value="UbiA_sf"/>
</dbReference>
<keyword evidence="4 6" id="KW-1133">Transmembrane helix</keyword>
<dbReference type="OrthoDB" id="2908954at2"/>
<keyword evidence="8" id="KW-1185">Reference proteome</keyword>
<dbReference type="PANTHER" id="PTHR42723:SF1">
    <property type="entry name" value="CHLOROPHYLL SYNTHASE, CHLOROPLASTIC"/>
    <property type="match status" value="1"/>
</dbReference>
<feature type="transmembrane region" description="Helical" evidence="6">
    <location>
        <begin position="121"/>
        <end position="139"/>
    </location>
</feature>
<dbReference type="AlphaFoldDB" id="A0A5C6B729"/>
<feature type="transmembrane region" description="Helical" evidence="6">
    <location>
        <begin position="179"/>
        <end position="198"/>
    </location>
</feature>
<feature type="transmembrane region" description="Helical" evidence="6">
    <location>
        <begin position="146"/>
        <end position="167"/>
    </location>
</feature>
<dbReference type="InterPro" id="IPR000537">
    <property type="entry name" value="UbiA_prenyltransferase"/>
</dbReference>
<dbReference type="EMBL" id="SJPN01000001">
    <property type="protein sequence ID" value="TWU08115.1"/>
    <property type="molecule type" value="Genomic_DNA"/>
</dbReference>
<feature type="transmembrane region" description="Helical" evidence="6">
    <location>
        <begin position="274"/>
        <end position="293"/>
    </location>
</feature>
<keyword evidence="5 6" id="KW-0472">Membrane</keyword>
<dbReference type="CDD" id="cd13964">
    <property type="entry name" value="PT_UbiA_1"/>
    <property type="match status" value="1"/>
</dbReference>
<evidence type="ECO:0000256" key="5">
    <source>
        <dbReference type="ARBA" id="ARBA00023136"/>
    </source>
</evidence>
<accession>A0A5C6B729</accession>
<evidence type="ECO:0000313" key="8">
    <source>
        <dbReference type="Proteomes" id="UP000320176"/>
    </source>
</evidence>
<proteinExistence type="predicted"/>
<evidence type="ECO:0000256" key="2">
    <source>
        <dbReference type="ARBA" id="ARBA00022475"/>
    </source>
</evidence>
<evidence type="ECO:0000256" key="1">
    <source>
        <dbReference type="ARBA" id="ARBA00004141"/>
    </source>
</evidence>
<dbReference type="InterPro" id="IPR050475">
    <property type="entry name" value="Prenyltransferase_related"/>
</dbReference>